<dbReference type="EMBL" id="JJRY01000010">
    <property type="protein sequence ID" value="KEF37944.1"/>
    <property type="molecule type" value="Genomic_DNA"/>
</dbReference>
<dbReference type="PATRIC" id="fig|1348973.3.peg.2613"/>
<evidence type="ECO:0000313" key="4">
    <source>
        <dbReference type="Proteomes" id="UP000027936"/>
    </source>
</evidence>
<dbReference type="InterPro" id="IPR010841">
    <property type="entry name" value="EF-G-binding_N"/>
</dbReference>
<dbReference type="RefSeq" id="WP_035196069.1">
    <property type="nucleotide sequence ID" value="NZ_JJRY01000010.1"/>
</dbReference>
<dbReference type="InterPro" id="IPR032330">
    <property type="entry name" value="EF-G-binding_C"/>
</dbReference>
<evidence type="ECO:0000259" key="2">
    <source>
        <dbReference type="Pfam" id="PF16571"/>
    </source>
</evidence>
<name>A0A072NJQ8_SCHAZ</name>
<dbReference type="AlphaFoldDB" id="A0A072NJQ8"/>
<accession>A0A072NJQ8</accession>
<dbReference type="Gene3D" id="1.20.1280.250">
    <property type="match status" value="1"/>
</dbReference>
<feature type="domain" description="Elongation factor G-binding protein N-terminal" evidence="1">
    <location>
        <begin position="4"/>
        <end position="85"/>
    </location>
</feature>
<dbReference type="InterPro" id="IPR038344">
    <property type="entry name" value="EF-G_N_sf"/>
</dbReference>
<dbReference type="Pfam" id="PF07299">
    <property type="entry name" value="EF-G-binding_N"/>
    <property type="match status" value="1"/>
</dbReference>
<dbReference type="Proteomes" id="UP000027936">
    <property type="component" value="Unassembled WGS sequence"/>
</dbReference>
<proteinExistence type="predicted"/>
<evidence type="ECO:0000313" key="3">
    <source>
        <dbReference type="EMBL" id="KEF37944.1"/>
    </source>
</evidence>
<dbReference type="CDD" id="cd16342">
    <property type="entry name" value="FusC_FusB"/>
    <property type="match status" value="1"/>
</dbReference>
<feature type="domain" description="Elongation factor G-binding protein C-terminal treble-clef zinc-finger" evidence="2">
    <location>
        <begin position="99"/>
        <end position="199"/>
    </location>
</feature>
<sequence length="211" mass="24112">MEPFIRTDQYNFIRVQVRKLVNGHSTAKDADVIKAIEDMVLENILAMFINMNDEQKQLIQPVVEIHDKEMAEKYLAQLKQYVIPFNASEQAVRKLFPKVKKLSVPPLDKMDLRDIVYLSWFDNSTSKKYIVSSHENKLSGIYGSFTQSNQKGICSLCNGLGEVGMFLAEIKGKEKGTFTKRGNYICSDSQKCNENLTSLDKLTDFIERLKG</sequence>
<evidence type="ECO:0000259" key="1">
    <source>
        <dbReference type="Pfam" id="PF07299"/>
    </source>
</evidence>
<dbReference type="Pfam" id="PF16571">
    <property type="entry name" value="FBP_C"/>
    <property type="match status" value="1"/>
</dbReference>
<protein>
    <submittedName>
        <fullName evidence="3">Fibronectin-binding protein (FBP)</fullName>
    </submittedName>
</protein>
<organism evidence="3 4">
    <name type="scientific">Schinkia azotoformans MEV2011</name>
    <dbReference type="NCBI Taxonomy" id="1348973"/>
    <lineage>
        <taxon>Bacteria</taxon>
        <taxon>Bacillati</taxon>
        <taxon>Bacillota</taxon>
        <taxon>Bacilli</taxon>
        <taxon>Bacillales</taxon>
        <taxon>Bacillaceae</taxon>
        <taxon>Calidifontibacillus/Schinkia group</taxon>
        <taxon>Schinkia</taxon>
    </lineage>
</organism>
<gene>
    <name evidence="3" type="ORF">M670_02700</name>
</gene>
<dbReference type="OrthoDB" id="1891078at2"/>
<comment type="caution">
    <text evidence="3">The sequence shown here is derived from an EMBL/GenBank/DDBJ whole genome shotgun (WGS) entry which is preliminary data.</text>
</comment>
<reference evidence="3 4" key="1">
    <citation type="submission" date="2014-04" db="EMBL/GenBank/DDBJ databases">
        <title>Draft genome sequence of Bacillus azotoformans MEV2011, a (co-) denitrifying strain unable to grow in the presence of oxygen.</title>
        <authorList>
            <person name="Nielsen M."/>
            <person name="Schreiber L."/>
            <person name="Finster K."/>
            <person name="Schramm A."/>
        </authorList>
    </citation>
    <scope>NUCLEOTIDE SEQUENCE [LARGE SCALE GENOMIC DNA]</scope>
    <source>
        <strain evidence="3 4">MEV2011</strain>
    </source>
</reference>